<name>A0A1S0TQF6_LOALO</name>
<proteinExistence type="predicted"/>
<accession>A0A1S0TQF6</accession>
<evidence type="ECO:0000313" key="2">
    <source>
        <dbReference type="EMBL" id="EFO18384.2"/>
    </source>
</evidence>
<dbReference type="EMBL" id="JH712109">
    <property type="protein sequence ID" value="EFO18384.2"/>
    <property type="molecule type" value="Genomic_DNA"/>
</dbReference>
<organism evidence="2">
    <name type="scientific">Loa loa</name>
    <name type="common">Eye worm</name>
    <name type="synonym">Filaria loa</name>
    <dbReference type="NCBI Taxonomy" id="7209"/>
    <lineage>
        <taxon>Eukaryota</taxon>
        <taxon>Metazoa</taxon>
        <taxon>Ecdysozoa</taxon>
        <taxon>Nematoda</taxon>
        <taxon>Chromadorea</taxon>
        <taxon>Rhabditida</taxon>
        <taxon>Spirurina</taxon>
        <taxon>Spiruromorpha</taxon>
        <taxon>Filarioidea</taxon>
        <taxon>Onchocercidae</taxon>
        <taxon>Loa</taxon>
    </lineage>
</organism>
<dbReference type="InParanoid" id="A0A1S0TQF6"/>
<protein>
    <submittedName>
        <fullName evidence="2">Uncharacterized protein</fullName>
    </submittedName>
</protein>
<dbReference type="RefSeq" id="XP_003145685.2">
    <property type="nucleotide sequence ID" value="XM_003145637.2"/>
</dbReference>
<dbReference type="KEGG" id="loa:LOAG_10110"/>
<feature type="region of interest" description="Disordered" evidence="1">
    <location>
        <begin position="16"/>
        <end position="37"/>
    </location>
</feature>
<dbReference type="OMA" id="KMERNDF"/>
<reference evidence="2" key="1">
    <citation type="submission" date="2012-04" db="EMBL/GenBank/DDBJ databases">
        <title>The Genome Sequence of Loa loa.</title>
        <authorList>
            <consortium name="The Broad Institute Genome Sequencing Platform"/>
            <consortium name="Broad Institute Genome Sequencing Center for Infectious Disease"/>
            <person name="Nutman T.B."/>
            <person name="Fink D.L."/>
            <person name="Russ C."/>
            <person name="Young S."/>
            <person name="Zeng Q."/>
            <person name="Gargeya S."/>
            <person name="Alvarado L."/>
            <person name="Berlin A."/>
            <person name="Chapman S.B."/>
            <person name="Chen Z."/>
            <person name="Freedman E."/>
            <person name="Gellesch M."/>
            <person name="Goldberg J."/>
            <person name="Griggs A."/>
            <person name="Gujja S."/>
            <person name="Heilman E.R."/>
            <person name="Heiman D."/>
            <person name="Howarth C."/>
            <person name="Mehta T."/>
            <person name="Neiman D."/>
            <person name="Pearson M."/>
            <person name="Roberts A."/>
            <person name="Saif S."/>
            <person name="Shea T."/>
            <person name="Shenoy N."/>
            <person name="Sisk P."/>
            <person name="Stolte C."/>
            <person name="Sykes S."/>
            <person name="White J."/>
            <person name="Yandava C."/>
            <person name="Haas B."/>
            <person name="Henn M.R."/>
            <person name="Nusbaum C."/>
            <person name="Birren B."/>
        </authorList>
    </citation>
    <scope>NUCLEOTIDE SEQUENCE [LARGE SCALE GENOMIC DNA]</scope>
</reference>
<sequence length="106" mass="11503">MSTESAILINVDQSSTSDADAINNPEAGCDDTNSGDSNSTLLKTEKYSLQTHNFDQALLNANKMEQTDFQNRSIGAADPVLESSKLLRKLSEAFGMSIFLSDLLQL</sequence>
<dbReference type="CTD" id="9947552"/>
<gene>
    <name evidence="2" type="ORF">LOAG_10110</name>
</gene>
<dbReference type="GeneID" id="9947552"/>
<evidence type="ECO:0000256" key="1">
    <source>
        <dbReference type="SAM" id="MobiDB-lite"/>
    </source>
</evidence>
<dbReference type="AlphaFoldDB" id="A0A1S0TQF6"/>